<accession>S9QBH6</accession>
<proteinExistence type="predicted"/>
<dbReference type="Proteomes" id="UP000011682">
    <property type="component" value="Unassembled WGS sequence"/>
</dbReference>
<feature type="chain" id="PRO_5004567912" description="SnoaL-like domain-containing protein" evidence="1">
    <location>
        <begin position="25"/>
        <end position="143"/>
    </location>
</feature>
<dbReference type="AlphaFoldDB" id="S9QBH6"/>
<evidence type="ECO:0000256" key="1">
    <source>
        <dbReference type="SAM" id="SignalP"/>
    </source>
</evidence>
<dbReference type="Gene3D" id="3.10.450.50">
    <property type="match status" value="1"/>
</dbReference>
<comment type="caution">
    <text evidence="3">The sequence shown here is derived from an EMBL/GenBank/DDBJ whole genome shotgun (WGS) entry which is preliminary data.</text>
</comment>
<organism evidence="3 4">
    <name type="scientific">Cystobacter fuscus (strain ATCC 25194 / DSM 2262 / NBRC 100088 / M29)</name>
    <dbReference type="NCBI Taxonomy" id="1242864"/>
    <lineage>
        <taxon>Bacteria</taxon>
        <taxon>Pseudomonadati</taxon>
        <taxon>Myxococcota</taxon>
        <taxon>Myxococcia</taxon>
        <taxon>Myxococcales</taxon>
        <taxon>Cystobacterineae</taxon>
        <taxon>Archangiaceae</taxon>
        <taxon>Cystobacter</taxon>
    </lineage>
</organism>
<dbReference type="SUPFAM" id="SSF54427">
    <property type="entry name" value="NTF2-like"/>
    <property type="match status" value="1"/>
</dbReference>
<reference evidence="3" key="1">
    <citation type="submission" date="2013-05" db="EMBL/GenBank/DDBJ databases">
        <title>Genome assembly of Cystobacter fuscus DSM 2262.</title>
        <authorList>
            <person name="Sharma G."/>
            <person name="Khatri I."/>
            <person name="Kaur C."/>
            <person name="Mayilraj S."/>
            <person name="Subramanian S."/>
        </authorList>
    </citation>
    <scope>NUCLEOTIDE SEQUENCE [LARGE SCALE GENOMIC DNA]</scope>
    <source>
        <strain evidence="3">DSM 2262</strain>
    </source>
</reference>
<gene>
    <name evidence="3" type="ORF">D187_003852</name>
</gene>
<dbReference type="eggNOG" id="COG4319">
    <property type="taxonomic scope" value="Bacteria"/>
</dbReference>
<keyword evidence="4" id="KW-1185">Reference proteome</keyword>
<dbReference type="InterPro" id="IPR032710">
    <property type="entry name" value="NTF2-like_dom_sf"/>
</dbReference>
<feature type="domain" description="SnoaL-like" evidence="2">
    <location>
        <begin position="34"/>
        <end position="126"/>
    </location>
</feature>
<dbReference type="Pfam" id="PF12680">
    <property type="entry name" value="SnoaL_2"/>
    <property type="match status" value="1"/>
</dbReference>
<name>S9QBH6_CYSF2</name>
<dbReference type="RefSeq" id="WP_002624623.1">
    <property type="nucleotide sequence ID" value="NZ_ANAH02000023.1"/>
</dbReference>
<keyword evidence="1" id="KW-0732">Signal</keyword>
<dbReference type="InterPro" id="IPR037401">
    <property type="entry name" value="SnoaL-like"/>
</dbReference>
<evidence type="ECO:0000259" key="2">
    <source>
        <dbReference type="Pfam" id="PF12680"/>
    </source>
</evidence>
<feature type="signal peptide" evidence="1">
    <location>
        <begin position="1"/>
        <end position="24"/>
    </location>
</feature>
<sequence>MATSFKTTLFSFLAALTLSAPALAAAPSTQEVWQHHIKAWADQDVAAITSDYTDSSILILNNQVIRGKAGIAQAFRQLFQIFSTGQNQLDQPTINGRIIYLTWRYTPKNENAFFGSDTFVVENGKIQIQTIASELYFSHPVKP</sequence>
<evidence type="ECO:0000313" key="4">
    <source>
        <dbReference type="Proteomes" id="UP000011682"/>
    </source>
</evidence>
<dbReference type="EMBL" id="ANAH02000023">
    <property type="protein sequence ID" value="EPX58654.1"/>
    <property type="molecule type" value="Genomic_DNA"/>
</dbReference>
<dbReference type="OrthoDB" id="5517746at2"/>
<protein>
    <recommendedName>
        <fullName evidence="2">SnoaL-like domain-containing protein</fullName>
    </recommendedName>
</protein>
<evidence type="ECO:0000313" key="3">
    <source>
        <dbReference type="EMBL" id="EPX58654.1"/>
    </source>
</evidence>